<dbReference type="EMBL" id="CP127162">
    <property type="protein sequence ID" value="WIV20217.1"/>
    <property type="molecule type" value="Genomic_DNA"/>
</dbReference>
<keyword evidence="1" id="KW-1133">Transmembrane helix</keyword>
<evidence type="ECO:0000313" key="3">
    <source>
        <dbReference type="Proteomes" id="UP001236415"/>
    </source>
</evidence>
<name>A0ABY8X6X0_9BACL</name>
<reference evidence="2 3" key="1">
    <citation type="submission" date="2023-06" db="EMBL/GenBank/DDBJ databases">
        <title>Paenibacillus polygonum sp. nov., an endophytic bacterium, isolated from Polygonum lapathifolium L. in Nanji Wetland National Nature Reserve, South of Poyang Lake, Jiangxi Province, China.</title>
        <authorList>
            <person name="Yu Z."/>
        </authorList>
    </citation>
    <scope>NUCLEOTIDE SEQUENCE [LARGE SCALE GENOMIC DNA]</scope>
    <source>
        <strain evidence="2 3">C31</strain>
    </source>
</reference>
<feature type="transmembrane region" description="Helical" evidence="1">
    <location>
        <begin position="6"/>
        <end position="22"/>
    </location>
</feature>
<organism evidence="2 3">
    <name type="scientific">Paenibacillus polygoni</name>
    <dbReference type="NCBI Taxonomy" id="3050112"/>
    <lineage>
        <taxon>Bacteria</taxon>
        <taxon>Bacillati</taxon>
        <taxon>Bacillota</taxon>
        <taxon>Bacilli</taxon>
        <taxon>Bacillales</taxon>
        <taxon>Paenibacillaceae</taxon>
        <taxon>Paenibacillus</taxon>
    </lineage>
</organism>
<dbReference type="Proteomes" id="UP001236415">
    <property type="component" value="Chromosome"/>
</dbReference>
<gene>
    <name evidence="2" type="ORF">QPK24_05825</name>
</gene>
<proteinExistence type="predicted"/>
<keyword evidence="3" id="KW-1185">Reference proteome</keyword>
<sequence length="81" mass="9456">MKVLGIDLSVIIIALITAYIGYQFNHTSKKREAFLKELTNSYNEVYSPMFEQLFLIMETEEKTKKLELIDSFMDEHSSKDS</sequence>
<accession>A0ABY8X6X0</accession>
<evidence type="ECO:0000256" key="1">
    <source>
        <dbReference type="SAM" id="Phobius"/>
    </source>
</evidence>
<protein>
    <submittedName>
        <fullName evidence="2">Uncharacterized protein</fullName>
    </submittedName>
</protein>
<keyword evidence="1" id="KW-0472">Membrane</keyword>
<keyword evidence="1" id="KW-0812">Transmembrane</keyword>
<evidence type="ECO:0000313" key="2">
    <source>
        <dbReference type="EMBL" id="WIV20217.1"/>
    </source>
</evidence>
<dbReference type="RefSeq" id="WP_285746959.1">
    <property type="nucleotide sequence ID" value="NZ_CP127162.1"/>
</dbReference>